<keyword evidence="2" id="KW-0808">Transferase</keyword>
<evidence type="ECO:0000313" key="2">
    <source>
        <dbReference type="EMBL" id="OIQ81202.1"/>
    </source>
</evidence>
<feature type="domain" description="N-acetyltransferase" evidence="1">
    <location>
        <begin position="6"/>
        <end position="150"/>
    </location>
</feature>
<accession>A0A1J5QDD0</accession>
<dbReference type="InterPro" id="IPR017255">
    <property type="entry name" value="AcTrfase_GNAT_prd"/>
</dbReference>
<dbReference type="InterPro" id="IPR000182">
    <property type="entry name" value="GNAT_dom"/>
</dbReference>
<protein>
    <submittedName>
        <fullName evidence="2">Acetyltransferase YpeA</fullName>
    </submittedName>
</protein>
<gene>
    <name evidence="2" type="primary">ypeA_11</name>
    <name evidence="2" type="ORF">GALL_370300</name>
</gene>
<dbReference type="AlphaFoldDB" id="A0A1J5QDD0"/>
<dbReference type="InterPro" id="IPR016181">
    <property type="entry name" value="Acyl_CoA_acyltransferase"/>
</dbReference>
<dbReference type="SUPFAM" id="SSF55729">
    <property type="entry name" value="Acyl-CoA N-acyltransferases (Nat)"/>
    <property type="match status" value="1"/>
</dbReference>
<dbReference type="PIRSF" id="PIRSF037663">
    <property type="entry name" value="Acetyltransf_GNAT_prd"/>
    <property type="match status" value="1"/>
</dbReference>
<evidence type="ECO:0000259" key="1">
    <source>
        <dbReference type="PROSITE" id="PS51186"/>
    </source>
</evidence>
<dbReference type="GO" id="GO:0016747">
    <property type="term" value="F:acyltransferase activity, transferring groups other than amino-acyl groups"/>
    <property type="evidence" value="ECO:0007669"/>
    <property type="project" value="InterPro"/>
</dbReference>
<reference evidence="2" key="1">
    <citation type="submission" date="2016-10" db="EMBL/GenBank/DDBJ databases">
        <title>Sequence of Gallionella enrichment culture.</title>
        <authorList>
            <person name="Poehlein A."/>
            <person name="Muehling M."/>
            <person name="Daniel R."/>
        </authorList>
    </citation>
    <scope>NUCLEOTIDE SEQUENCE</scope>
</reference>
<dbReference type="EMBL" id="MLJW01000955">
    <property type="protein sequence ID" value="OIQ81202.1"/>
    <property type="molecule type" value="Genomic_DNA"/>
</dbReference>
<name>A0A1J5QDD0_9ZZZZ</name>
<proteinExistence type="predicted"/>
<comment type="caution">
    <text evidence="2">The sequence shown here is derived from an EMBL/GenBank/DDBJ whole genome shotgun (WGS) entry which is preliminary data.</text>
</comment>
<dbReference type="Gene3D" id="3.40.630.30">
    <property type="match status" value="1"/>
</dbReference>
<dbReference type="PROSITE" id="PS51186">
    <property type="entry name" value="GNAT"/>
    <property type="match status" value="1"/>
</dbReference>
<organism evidence="2">
    <name type="scientific">mine drainage metagenome</name>
    <dbReference type="NCBI Taxonomy" id="410659"/>
    <lineage>
        <taxon>unclassified sequences</taxon>
        <taxon>metagenomes</taxon>
        <taxon>ecological metagenomes</taxon>
    </lineage>
</organism>
<dbReference type="Pfam" id="PF00583">
    <property type="entry name" value="Acetyltransf_1"/>
    <property type="match status" value="1"/>
</dbReference>
<dbReference type="CDD" id="cd04301">
    <property type="entry name" value="NAT_SF"/>
    <property type="match status" value="1"/>
</dbReference>
<sequence>MPRQEPNMRVMRREDLDAVAAIDQLVTKQERREYYQRKIEAVVNNPHNINTSLVAEQDGKVVGFIMGDVYFGEFGIPETSATIDTIGVHPGHQKHGVANDLMDQFLTNMKAVGVSKVYTLVNWDDFKLEHFFASHRFQPSKRVNLELQLP</sequence>